<feature type="modified residue" description="4-aspartylphosphate" evidence="13">
    <location>
        <position position="602"/>
    </location>
</feature>
<proteinExistence type="predicted"/>
<evidence type="ECO:0000256" key="5">
    <source>
        <dbReference type="ARBA" id="ARBA00022553"/>
    </source>
</evidence>
<dbReference type="InterPro" id="IPR035965">
    <property type="entry name" value="PAS-like_dom_sf"/>
</dbReference>
<dbReference type="EMBL" id="QWET01000021">
    <property type="protein sequence ID" value="RIH63392.1"/>
    <property type="molecule type" value="Genomic_DNA"/>
</dbReference>
<dbReference type="SUPFAM" id="SSF47384">
    <property type="entry name" value="Homodimeric domain of signal transducing histidine kinase"/>
    <property type="match status" value="1"/>
</dbReference>
<keyword evidence="18" id="KW-1185">Reference proteome</keyword>
<feature type="domain" description="HPt" evidence="16">
    <location>
        <begin position="709"/>
        <end position="803"/>
    </location>
</feature>
<dbReference type="Proteomes" id="UP000266441">
    <property type="component" value="Unassembled WGS sequence"/>
</dbReference>
<dbReference type="Gene3D" id="3.30.450.20">
    <property type="entry name" value="PAS domain"/>
    <property type="match status" value="1"/>
</dbReference>
<feature type="domain" description="Histidine kinase" evidence="14">
    <location>
        <begin position="308"/>
        <end position="529"/>
    </location>
</feature>
<dbReference type="InterPro" id="IPR005467">
    <property type="entry name" value="His_kinase_dom"/>
</dbReference>
<dbReference type="Gene3D" id="3.30.565.10">
    <property type="entry name" value="Histidine kinase-like ATPase, C-terminal domain"/>
    <property type="match status" value="1"/>
</dbReference>
<evidence type="ECO:0000256" key="6">
    <source>
        <dbReference type="ARBA" id="ARBA00022692"/>
    </source>
</evidence>
<dbReference type="GO" id="GO:0005886">
    <property type="term" value="C:plasma membrane"/>
    <property type="evidence" value="ECO:0007669"/>
    <property type="project" value="UniProtKB-SubCell"/>
</dbReference>
<keyword evidence="8" id="KW-0067">ATP-binding</keyword>
<dbReference type="Gene3D" id="3.40.50.2300">
    <property type="match status" value="1"/>
</dbReference>
<dbReference type="Pfam" id="PF00512">
    <property type="entry name" value="HisKA"/>
    <property type="match status" value="1"/>
</dbReference>
<organism evidence="17 18">
    <name type="scientific">Mariniphaga sediminis</name>
    <dbReference type="NCBI Taxonomy" id="1628158"/>
    <lineage>
        <taxon>Bacteria</taxon>
        <taxon>Pseudomonadati</taxon>
        <taxon>Bacteroidota</taxon>
        <taxon>Bacteroidia</taxon>
        <taxon>Marinilabiliales</taxon>
        <taxon>Prolixibacteraceae</taxon>
        <taxon>Mariniphaga</taxon>
    </lineage>
</organism>
<dbReference type="PRINTS" id="PR00344">
    <property type="entry name" value="BCTRLSENSOR"/>
</dbReference>
<keyword evidence="5 13" id="KW-0597">Phosphoprotein</keyword>
<evidence type="ECO:0000256" key="13">
    <source>
        <dbReference type="PROSITE-ProRule" id="PRU00169"/>
    </source>
</evidence>
<dbReference type="Gene3D" id="1.20.120.160">
    <property type="entry name" value="HPT domain"/>
    <property type="match status" value="1"/>
</dbReference>
<dbReference type="SMART" id="SM00448">
    <property type="entry name" value="REC"/>
    <property type="match status" value="1"/>
</dbReference>
<evidence type="ECO:0000256" key="10">
    <source>
        <dbReference type="ARBA" id="ARBA00023012"/>
    </source>
</evidence>
<sequence length="810" mass="91434">MNEYLNRQLDQISKLISGLKGADVGLEKLIELDRSLEMLSNLIKTVRLEGQEDFTELNDQGVKQDAAFYFNRQFRVVRFVGSYENIFGSGKIDDLPEVSSFFNAAGFDHFREKTESLLETGEPQSFYAEIISKNGLLLPVHFLLEKISFSAGQEIVTAGMVFFSQTPTVLENYREILIENLPGMDVYLFDTQFRHVLSGGREKERLGLSNADFIGKTLFEVYGEKTRKRLFPFYRNALDGKLSEGEVRIKGRVYFISATPVRGIDKQVVGGALISQDVTKEKEVEKNLLRAKREAEEADKAKSLFLASMSHEIRTPLNAIIGFTDLLHKTDLTPKQKKFSRLISQSSEHLLSVVNEVLFLFKLGMGKVYIEKVPFNLHELIRNVRESLIFRANEKDLEFVYSIHSGVPEVVAGDPFRLKQIISNLVGNAIKFTDDGRVCVRVSKEKSIRKRVFLRFEVEDTGIGIPKKDLDFIFDEFAQSGIGNEKRRKGAGLGLTIVKKLVDLLGGRMGVESLPGEGSTFFAVIPFEKTDADVSEVQEKDYGGTFNLLEGKRILYADDDENNLLLGESILKDWNVDYELAVDGAEALELLRREPFDLVLLDIHMPKLSGVEVLKKVKMDETNPNKNVKMLAVTANIMRNDIQRYLRSGFDSYIVKPFREENLYSKICNLLDLEPPVLGKDTFPVSTSKTGITSERFDTSLLLKTSGGDIAFFNQMIDTFISGAKEASEGMVAAVQTKNRNEIGKRAHKAIPSFRYFGLTRLVSSLMKLEEMTLRQRKTEPVEELVASLVKEIEKMVRLAEEAKIPEDGN</sequence>
<dbReference type="Gene3D" id="1.10.287.130">
    <property type="match status" value="1"/>
</dbReference>
<dbReference type="SMART" id="SM00388">
    <property type="entry name" value="HisKA"/>
    <property type="match status" value="1"/>
</dbReference>
<comment type="subcellular location">
    <subcellularLocation>
        <location evidence="2">Cell membrane</location>
        <topology evidence="2">Multi-pass membrane protein</topology>
    </subcellularLocation>
</comment>
<dbReference type="Pfam" id="PF02518">
    <property type="entry name" value="HATPase_c"/>
    <property type="match status" value="1"/>
</dbReference>
<dbReference type="SUPFAM" id="SSF52172">
    <property type="entry name" value="CheY-like"/>
    <property type="match status" value="1"/>
</dbReference>
<evidence type="ECO:0000259" key="15">
    <source>
        <dbReference type="PROSITE" id="PS50110"/>
    </source>
</evidence>
<evidence type="ECO:0000259" key="14">
    <source>
        <dbReference type="PROSITE" id="PS50109"/>
    </source>
</evidence>
<accession>A0A399CY40</accession>
<dbReference type="PANTHER" id="PTHR45339">
    <property type="entry name" value="HYBRID SIGNAL TRANSDUCTION HISTIDINE KINASE J"/>
    <property type="match status" value="1"/>
</dbReference>
<dbReference type="InterPro" id="IPR004358">
    <property type="entry name" value="Sig_transdc_His_kin-like_C"/>
</dbReference>
<dbReference type="SMART" id="SM00387">
    <property type="entry name" value="HATPase_c"/>
    <property type="match status" value="1"/>
</dbReference>
<dbReference type="InterPro" id="IPR001789">
    <property type="entry name" value="Sig_transdc_resp-reg_receiver"/>
</dbReference>
<dbReference type="SUPFAM" id="SSF55874">
    <property type="entry name" value="ATPase domain of HSP90 chaperone/DNA topoisomerase II/histidine kinase"/>
    <property type="match status" value="1"/>
</dbReference>
<evidence type="ECO:0000256" key="12">
    <source>
        <dbReference type="PROSITE-ProRule" id="PRU00110"/>
    </source>
</evidence>
<evidence type="ECO:0000256" key="2">
    <source>
        <dbReference type="ARBA" id="ARBA00004651"/>
    </source>
</evidence>
<dbReference type="GO" id="GO:0000155">
    <property type="term" value="F:phosphorelay sensor kinase activity"/>
    <property type="evidence" value="ECO:0007669"/>
    <property type="project" value="InterPro"/>
</dbReference>
<dbReference type="EC" id="2.7.13.3" evidence="3"/>
<dbReference type="InterPro" id="IPR003594">
    <property type="entry name" value="HATPase_dom"/>
</dbReference>
<dbReference type="SUPFAM" id="SSF47226">
    <property type="entry name" value="Histidine-containing phosphotransfer domain, HPT domain"/>
    <property type="match status" value="1"/>
</dbReference>
<protein>
    <recommendedName>
        <fullName evidence="3">histidine kinase</fullName>
        <ecNumber evidence="3">2.7.13.3</ecNumber>
    </recommendedName>
</protein>
<dbReference type="FunFam" id="3.30.565.10:FF:000010">
    <property type="entry name" value="Sensor histidine kinase RcsC"/>
    <property type="match status" value="1"/>
</dbReference>
<evidence type="ECO:0000259" key="16">
    <source>
        <dbReference type="PROSITE" id="PS50894"/>
    </source>
</evidence>
<evidence type="ECO:0000256" key="8">
    <source>
        <dbReference type="ARBA" id="ARBA00022840"/>
    </source>
</evidence>
<dbReference type="InterPro" id="IPR036890">
    <property type="entry name" value="HATPase_C_sf"/>
</dbReference>
<dbReference type="InterPro" id="IPR036097">
    <property type="entry name" value="HisK_dim/P_sf"/>
</dbReference>
<dbReference type="OrthoDB" id="1046984at2"/>
<keyword evidence="6" id="KW-0812">Transmembrane</keyword>
<dbReference type="PANTHER" id="PTHR45339:SF1">
    <property type="entry name" value="HYBRID SIGNAL TRANSDUCTION HISTIDINE KINASE J"/>
    <property type="match status" value="1"/>
</dbReference>
<evidence type="ECO:0000256" key="7">
    <source>
        <dbReference type="ARBA" id="ARBA00022741"/>
    </source>
</evidence>
<name>A0A399CY40_9BACT</name>
<keyword evidence="4" id="KW-1003">Cell membrane</keyword>
<keyword evidence="11" id="KW-0472">Membrane</keyword>
<keyword evidence="9" id="KW-1133">Transmembrane helix</keyword>
<evidence type="ECO:0000256" key="4">
    <source>
        <dbReference type="ARBA" id="ARBA00022475"/>
    </source>
</evidence>
<keyword evidence="10" id="KW-0902">Two-component regulatory system</keyword>
<dbReference type="Pfam" id="PF00072">
    <property type="entry name" value="Response_reg"/>
    <property type="match status" value="1"/>
</dbReference>
<dbReference type="Pfam" id="PF08448">
    <property type="entry name" value="PAS_4"/>
    <property type="match status" value="1"/>
</dbReference>
<evidence type="ECO:0000313" key="18">
    <source>
        <dbReference type="Proteomes" id="UP000266441"/>
    </source>
</evidence>
<comment type="caution">
    <text evidence="17">The sequence shown here is derived from an EMBL/GenBank/DDBJ whole genome shotgun (WGS) entry which is preliminary data.</text>
</comment>
<evidence type="ECO:0000313" key="17">
    <source>
        <dbReference type="EMBL" id="RIH63392.1"/>
    </source>
</evidence>
<feature type="modified residue" description="Phosphohistidine" evidence="12">
    <location>
        <position position="748"/>
    </location>
</feature>
<reference evidence="17 18" key="1">
    <citation type="journal article" date="2015" name="Int. J. Syst. Evol. Microbiol.">
        <title>Mariniphaga sediminis sp. nov., isolated from coastal sediment.</title>
        <authorList>
            <person name="Wang F.Q."/>
            <person name="Shen Q.Y."/>
            <person name="Chen G.J."/>
            <person name="Du Z.J."/>
        </authorList>
    </citation>
    <scope>NUCLEOTIDE SEQUENCE [LARGE SCALE GENOMIC DNA]</scope>
    <source>
        <strain evidence="17 18">SY21</strain>
    </source>
</reference>
<gene>
    <name evidence="17" type="ORF">D1164_19880</name>
</gene>
<dbReference type="PROSITE" id="PS50109">
    <property type="entry name" value="HIS_KIN"/>
    <property type="match status" value="1"/>
</dbReference>
<dbReference type="InterPro" id="IPR013656">
    <property type="entry name" value="PAS_4"/>
</dbReference>
<evidence type="ECO:0000256" key="1">
    <source>
        <dbReference type="ARBA" id="ARBA00000085"/>
    </source>
</evidence>
<dbReference type="RefSeq" id="WP_119351658.1">
    <property type="nucleotide sequence ID" value="NZ_QWET01000021.1"/>
</dbReference>
<evidence type="ECO:0000256" key="11">
    <source>
        <dbReference type="ARBA" id="ARBA00023136"/>
    </source>
</evidence>
<dbReference type="SUPFAM" id="SSF55785">
    <property type="entry name" value="PYP-like sensor domain (PAS domain)"/>
    <property type="match status" value="1"/>
</dbReference>
<dbReference type="PROSITE" id="PS50110">
    <property type="entry name" value="RESPONSE_REGULATORY"/>
    <property type="match status" value="1"/>
</dbReference>
<dbReference type="CDD" id="cd16922">
    <property type="entry name" value="HATPase_EvgS-ArcB-TorS-like"/>
    <property type="match status" value="1"/>
</dbReference>
<comment type="catalytic activity">
    <reaction evidence="1">
        <text>ATP + protein L-histidine = ADP + protein N-phospho-L-histidine.</text>
        <dbReference type="EC" id="2.7.13.3"/>
    </reaction>
</comment>
<keyword evidence="7" id="KW-0547">Nucleotide-binding</keyword>
<dbReference type="InterPro" id="IPR036641">
    <property type="entry name" value="HPT_dom_sf"/>
</dbReference>
<dbReference type="InterPro" id="IPR008207">
    <property type="entry name" value="Sig_transdc_His_kin_Hpt_dom"/>
</dbReference>
<dbReference type="PROSITE" id="PS50894">
    <property type="entry name" value="HPT"/>
    <property type="match status" value="1"/>
</dbReference>
<dbReference type="CDD" id="cd00082">
    <property type="entry name" value="HisKA"/>
    <property type="match status" value="1"/>
</dbReference>
<evidence type="ECO:0000256" key="3">
    <source>
        <dbReference type="ARBA" id="ARBA00012438"/>
    </source>
</evidence>
<dbReference type="AlphaFoldDB" id="A0A399CY40"/>
<dbReference type="CDD" id="cd17546">
    <property type="entry name" value="REC_hyHK_CKI1_RcsC-like"/>
    <property type="match status" value="1"/>
</dbReference>
<dbReference type="InterPro" id="IPR003661">
    <property type="entry name" value="HisK_dim/P_dom"/>
</dbReference>
<evidence type="ECO:0000256" key="9">
    <source>
        <dbReference type="ARBA" id="ARBA00022989"/>
    </source>
</evidence>
<dbReference type="InterPro" id="IPR011006">
    <property type="entry name" value="CheY-like_superfamily"/>
</dbReference>
<dbReference type="GO" id="GO:0005524">
    <property type="term" value="F:ATP binding"/>
    <property type="evidence" value="ECO:0007669"/>
    <property type="project" value="UniProtKB-KW"/>
</dbReference>
<feature type="domain" description="Response regulatory" evidence="15">
    <location>
        <begin position="553"/>
        <end position="671"/>
    </location>
</feature>